<organism evidence="2 3">
    <name type="scientific">Burkholderia vietnamiensis</name>
    <dbReference type="NCBI Taxonomy" id="60552"/>
    <lineage>
        <taxon>Bacteria</taxon>
        <taxon>Pseudomonadati</taxon>
        <taxon>Pseudomonadota</taxon>
        <taxon>Betaproteobacteria</taxon>
        <taxon>Burkholderiales</taxon>
        <taxon>Burkholderiaceae</taxon>
        <taxon>Burkholderia</taxon>
        <taxon>Burkholderia cepacia complex</taxon>
    </lineage>
</organism>
<gene>
    <name evidence="2" type="ORF">I5589_18685</name>
</gene>
<proteinExistence type="predicted"/>
<keyword evidence="1" id="KW-0175">Coiled coil</keyword>
<dbReference type="EMBL" id="JADVKH010000042">
    <property type="protein sequence ID" value="MBJ9689105.1"/>
    <property type="molecule type" value="Genomic_DNA"/>
</dbReference>
<keyword evidence="3" id="KW-1185">Reference proteome</keyword>
<sequence>MQFFISQLILWPEHPENSIQTLTFVDNKVNIIHGRSRTGKSSIIAIIDYCLGASRCTIPVGQIRDKTAWFGLKVRIRDTWVLIARRTPERAVGSKECHISKLASREAPLPDELTGTHTLTQFKEAFNKIARITNISLVADEDGSINSENPPSYRDLASFNLLPQHIVANPNVLFYKSDSYKHKEKLKRVFPYALGIVDADYLTATRERNRLQKQLDSLQKEELSRHRAYASWEADVRVIWEEAVKLGLSEAADGESLELRVGALKELNDGYLRGDLIERLRAPQYGYANEQLRLATLEEDAAQRNLDDLARELQDYERLSGRAKELAKAVDTEQAQVVSLDWLQRSLVHDSACVVCGSKTDHSHFVLDKLAGKLNDVARLSKALHEGPIVDRQLEHLKRDLTDAEARLHAARLRRIELKPDEFSPLGSFGRIFVLLGRVQSLLMALATLEGRGDLPDRIRETERRIKLLDDFINASGREEREKAVGRELTSLIEGYASNLKLEEKGKIALDEGELTLSFTRAVTNRKDYLWEIGSGANWMAYHLATFLALHEFFTKQERINGPVFSFLAIDQPSQVYFPSTFSGTNLLDQYREQATELRGQRDVDIEQTRLIFVALARGLQRSEFKYQTIVVEHADKSIWGVGKWGRYTHEVAVWKEEGDGLIPKNWV</sequence>
<dbReference type="Pfam" id="PF12532">
    <property type="entry name" value="DUF3732"/>
    <property type="match status" value="1"/>
</dbReference>
<dbReference type="Proteomes" id="UP000808215">
    <property type="component" value="Unassembled WGS sequence"/>
</dbReference>
<reference evidence="2 3" key="1">
    <citation type="submission" date="2020-11" db="EMBL/GenBank/DDBJ databases">
        <title>Enhanced detection system for hospital associated transmission using whole genome sequencing surveillance.</title>
        <authorList>
            <person name="Harrison L.H."/>
            <person name="Van Tyne D."/>
            <person name="Marsh J.W."/>
            <person name="Griffith M.P."/>
            <person name="Snyder D.J."/>
            <person name="Cooper V.S."/>
            <person name="Mustapha M."/>
        </authorList>
    </citation>
    <scope>NUCLEOTIDE SEQUENCE [LARGE SCALE GENOMIC DNA]</scope>
    <source>
        <strain evidence="2 3">BC00020</strain>
    </source>
</reference>
<evidence type="ECO:0000313" key="2">
    <source>
        <dbReference type="EMBL" id="MBJ9689105.1"/>
    </source>
</evidence>
<dbReference type="RefSeq" id="WP_200091870.1">
    <property type="nucleotide sequence ID" value="NZ_JADVKH010000042.1"/>
</dbReference>
<feature type="coiled-coil region" evidence="1">
    <location>
        <begin position="292"/>
        <end position="336"/>
    </location>
</feature>
<dbReference type="InterPro" id="IPR022205">
    <property type="entry name" value="DUF3732"/>
</dbReference>
<name>A0ABS1AY88_BURVI</name>
<protein>
    <submittedName>
        <fullName evidence="2">DUF3732 domain-containing protein</fullName>
    </submittedName>
</protein>
<comment type="caution">
    <text evidence="2">The sequence shown here is derived from an EMBL/GenBank/DDBJ whole genome shotgun (WGS) entry which is preliminary data.</text>
</comment>
<dbReference type="Gene3D" id="3.40.50.300">
    <property type="entry name" value="P-loop containing nucleotide triphosphate hydrolases"/>
    <property type="match status" value="1"/>
</dbReference>
<evidence type="ECO:0000256" key="1">
    <source>
        <dbReference type="SAM" id="Coils"/>
    </source>
</evidence>
<dbReference type="InterPro" id="IPR027417">
    <property type="entry name" value="P-loop_NTPase"/>
</dbReference>
<accession>A0ABS1AY88</accession>
<evidence type="ECO:0000313" key="3">
    <source>
        <dbReference type="Proteomes" id="UP000808215"/>
    </source>
</evidence>